<accession>A0AAX4KEC4</accession>
<dbReference type="SMART" id="SM00906">
    <property type="entry name" value="Fungal_trans"/>
    <property type="match status" value="1"/>
</dbReference>
<feature type="region of interest" description="Disordered" evidence="3">
    <location>
        <begin position="1"/>
        <end position="26"/>
    </location>
</feature>
<dbReference type="InterPro" id="IPR052780">
    <property type="entry name" value="AAA_Catabolism_Regulators"/>
</dbReference>
<reference evidence="5 6" key="1">
    <citation type="submission" date="2024-01" db="EMBL/GenBank/DDBJ databases">
        <title>Comparative genomics of Cryptococcus and Kwoniella reveals pathogenesis evolution and contrasting modes of karyotype evolution via chromosome fusion or intercentromeric recombination.</title>
        <authorList>
            <person name="Coelho M.A."/>
            <person name="David-Palma M."/>
            <person name="Shea T."/>
            <person name="Bowers K."/>
            <person name="McGinley-Smith S."/>
            <person name="Mohammad A.W."/>
            <person name="Gnirke A."/>
            <person name="Yurkov A.M."/>
            <person name="Nowrousian M."/>
            <person name="Sun S."/>
            <person name="Cuomo C.A."/>
            <person name="Heitman J."/>
        </authorList>
    </citation>
    <scope>NUCLEOTIDE SEQUENCE [LARGE SCALE GENOMIC DNA]</scope>
    <source>
        <strain evidence="5 6">PYCC6329</strain>
    </source>
</reference>
<evidence type="ECO:0000256" key="2">
    <source>
        <dbReference type="ARBA" id="ARBA00023242"/>
    </source>
</evidence>
<dbReference type="PROSITE" id="PS00463">
    <property type="entry name" value="ZN2_CY6_FUNGAL_1"/>
    <property type="match status" value="1"/>
</dbReference>
<evidence type="ECO:0000313" key="6">
    <source>
        <dbReference type="Proteomes" id="UP001358614"/>
    </source>
</evidence>
<dbReference type="PANTHER" id="PTHR31644">
    <property type="entry name" value="TRANSCRIPTIONAL ACTIVATOR ARO80-RELATED"/>
    <property type="match status" value="1"/>
</dbReference>
<dbReference type="GO" id="GO:0005634">
    <property type="term" value="C:nucleus"/>
    <property type="evidence" value="ECO:0007669"/>
    <property type="project" value="TreeGrafter"/>
</dbReference>
<feature type="region of interest" description="Disordered" evidence="3">
    <location>
        <begin position="73"/>
        <end position="144"/>
    </location>
</feature>
<name>A0AAX4KEC4_9TREE</name>
<dbReference type="GO" id="GO:0003677">
    <property type="term" value="F:DNA binding"/>
    <property type="evidence" value="ECO:0007669"/>
    <property type="project" value="InterPro"/>
</dbReference>
<dbReference type="SMART" id="SM00066">
    <property type="entry name" value="GAL4"/>
    <property type="match status" value="1"/>
</dbReference>
<dbReference type="CDD" id="cd00067">
    <property type="entry name" value="GAL4"/>
    <property type="match status" value="1"/>
</dbReference>
<dbReference type="CDD" id="cd12148">
    <property type="entry name" value="fungal_TF_MHR"/>
    <property type="match status" value="1"/>
</dbReference>
<dbReference type="SUPFAM" id="SSF57701">
    <property type="entry name" value="Zn2/Cys6 DNA-binding domain"/>
    <property type="match status" value="1"/>
</dbReference>
<dbReference type="InterPro" id="IPR036864">
    <property type="entry name" value="Zn2-C6_fun-type_DNA-bd_sf"/>
</dbReference>
<evidence type="ECO:0000259" key="4">
    <source>
        <dbReference type="PROSITE" id="PS50048"/>
    </source>
</evidence>
<keyword evidence="1" id="KW-0479">Metal-binding</keyword>
<gene>
    <name evidence="5" type="ORF">V865_002447</name>
</gene>
<dbReference type="Gene3D" id="4.10.240.10">
    <property type="entry name" value="Zn(2)-C6 fungal-type DNA-binding domain"/>
    <property type="match status" value="1"/>
</dbReference>
<organism evidence="5 6">
    <name type="scientific">Kwoniella europaea PYCC6329</name>
    <dbReference type="NCBI Taxonomy" id="1423913"/>
    <lineage>
        <taxon>Eukaryota</taxon>
        <taxon>Fungi</taxon>
        <taxon>Dikarya</taxon>
        <taxon>Basidiomycota</taxon>
        <taxon>Agaricomycotina</taxon>
        <taxon>Tremellomycetes</taxon>
        <taxon>Tremellales</taxon>
        <taxon>Cryptococcaceae</taxon>
        <taxon>Kwoniella</taxon>
    </lineage>
</organism>
<dbReference type="EMBL" id="CP144089">
    <property type="protein sequence ID" value="WWD04378.1"/>
    <property type="molecule type" value="Genomic_DNA"/>
</dbReference>
<feature type="domain" description="Zn(2)-C6 fungal-type" evidence="4">
    <location>
        <begin position="27"/>
        <end position="63"/>
    </location>
</feature>
<dbReference type="InterPro" id="IPR007219">
    <property type="entry name" value="XnlR_reg_dom"/>
</dbReference>
<protein>
    <recommendedName>
        <fullName evidence="4">Zn(2)-C6 fungal-type domain-containing protein</fullName>
    </recommendedName>
</protein>
<evidence type="ECO:0000313" key="5">
    <source>
        <dbReference type="EMBL" id="WWD04378.1"/>
    </source>
</evidence>
<feature type="compositionally biased region" description="Polar residues" evidence="3">
    <location>
        <begin position="118"/>
        <end position="144"/>
    </location>
</feature>
<dbReference type="GO" id="GO:0045944">
    <property type="term" value="P:positive regulation of transcription by RNA polymerase II"/>
    <property type="evidence" value="ECO:0007669"/>
    <property type="project" value="TreeGrafter"/>
</dbReference>
<dbReference type="GO" id="GO:0008270">
    <property type="term" value="F:zinc ion binding"/>
    <property type="evidence" value="ECO:0007669"/>
    <property type="project" value="InterPro"/>
</dbReference>
<dbReference type="InterPro" id="IPR001138">
    <property type="entry name" value="Zn2Cys6_DnaBD"/>
</dbReference>
<dbReference type="GO" id="GO:0006351">
    <property type="term" value="P:DNA-templated transcription"/>
    <property type="evidence" value="ECO:0007669"/>
    <property type="project" value="InterPro"/>
</dbReference>
<dbReference type="PROSITE" id="PS50048">
    <property type="entry name" value="ZN2_CY6_FUNGAL_2"/>
    <property type="match status" value="1"/>
</dbReference>
<keyword evidence="6" id="KW-1185">Reference proteome</keyword>
<dbReference type="Proteomes" id="UP001358614">
    <property type="component" value="Chromosome 1"/>
</dbReference>
<keyword evidence="2" id="KW-0539">Nucleus</keyword>
<feature type="compositionally biased region" description="Polar residues" evidence="3">
    <location>
        <begin position="95"/>
        <end position="105"/>
    </location>
</feature>
<dbReference type="AlphaFoldDB" id="A0AAX4KEC4"/>
<dbReference type="GO" id="GO:0000981">
    <property type="term" value="F:DNA-binding transcription factor activity, RNA polymerase II-specific"/>
    <property type="evidence" value="ECO:0007669"/>
    <property type="project" value="InterPro"/>
</dbReference>
<dbReference type="Pfam" id="PF00172">
    <property type="entry name" value="Zn_clus"/>
    <property type="match status" value="1"/>
</dbReference>
<sequence>MPSARSSASSKRDKDNSRGSTKRNYQACAPCRAAKLRCDLGNPDAPDSPPCRRCLRTHRQCVFNAIYGREELDTSSGQGYRTTGTSQTGLTSGQKRNGASSGNSHSEPRAGPSRIDTRSYSPSDTNTSPLNTMSAAHQSSDTFNENTSEAFRFARGEALENPADALRILRAAADVEDGPPGTNHVIRENDLQIDTDNARWDLWQPISMGILSAIEARLLLSFYQDRLNPCHPLVPPELFKPDNLGILLGEPLLLAVMIVTAARYFTSEDTHTCNTPQNYRLKDLRSRLMNWILHRMIFIAMGQNASIGIVEALLIMSEWPPEPSVLIDTGLLETLQGPNDWSSPCKLYDDVSWALTGMAVRVAQKLDLQDERTYLDKSQPDWMVTRRYRTWTNCLSADRHASVRLSRASLMQEMSTTWYRTISGIGYLTGDTTFPLPRVHLHHREILSVVELTHIIGLLQELLYISPEVTQELIKTARFESTLHRLKPELDSLWQRQVGDLASYSILDQDDEPFTADELRQVRWRMDHDYVKLYANSIAMRASQNRLLQRHKHKNRGDRVFQANVMQSSEGSFIIEAVDAAISLVKCGVAMERKGVLKYCPNRIFLRLVFASVFLMKAMSFGAVAPPEQDIVDLQYDLIKSLKAAAVVYQNHVASYLSTLLERVFPSIPTEPSRPSSDQLIEGPTLTDQSTLALFGFDTNLAADPLPQDQWTDMTGFGYDPSSIISDIEEMLAASTNPMPSFAMDMNGTS</sequence>
<dbReference type="GO" id="GO:0009074">
    <property type="term" value="P:aromatic amino acid family catabolic process"/>
    <property type="evidence" value="ECO:0007669"/>
    <property type="project" value="TreeGrafter"/>
</dbReference>
<evidence type="ECO:0000256" key="3">
    <source>
        <dbReference type="SAM" id="MobiDB-lite"/>
    </source>
</evidence>
<evidence type="ECO:0000256" key="1">
    <source>
        <dbReference type="ARBA" id="ARBA00022723"/>
    </source>
</evidence>
<feature type="compositionally biased region" description="Low complexity" evidence="3">
    <location>
        <begin position="82"/>
        <end position="94"/>
    </location>
</feature>
<proteinExistence type="predicted"/>
<dbReference type="PANTHER" id="PTHR31644:SF2">
    <property type="entry name" value="TRANSCRIPTIONAL ACTIVATOR ARO80-RELATED"/>
    <property type="match status" value="1"/>
</dbReference>
<dbReference type="KEGG" id="ker:91101251"/>
<dbReference type="RefSeq" id="XP_066082345.1">
    <property type="nucleotide sequence ID" value="XM_066226248.1"/>
</dbReference>
<dbReference type="GeneID" id="91101251"/>